<reference evidence="2" key="1">
    <citation type="submission" date="2024-04" db="EMBL/GenBank/DDBJ databases">
        <title>Salinicola lusitanus LLJ914,a marine bacterium isolated from the Okinawa Trough.</title>
        <authorList>
            <person name="Li J."/>
        </authorList>
    </citation>
    <scope>NUCLEOTIDE SEQUENCE [LARGE SCALE GENOMIC DNA]</scope>
</reference>
<gene>
    <name evidence="1" type="ORF">WMY93_024896</name>
</gene>
<comment type="caution">
    <text evidence="1">The sequence shown here is derived from an EMBL/GenBank/DDBJ whole genome shotgun (WGS) entry which is preliminary data.</text>
</comment>
<dbReference type="Proteomes" id="UP001460270">
    <property type="component" value="Unassembled WGS sequence"/>
</dbReference>
<dbReference type="AlphaFoldDB" id="A0AAW0N7Q4"/>
<evidence type="ECO:0000313" key="2">
    <source>
        <dbReference type="Proteomes" id="UP001460270"/>
    </source>
</evidence>
<dbReference type="SUPFAM" id="SSF52833">
    <property type="entry name" value="Thioredoxin-like"/>
    <property type="match status" value="1"/>
</dbReference>
<sequence>MPGILLGDVFPNFEADTTIGKIKFHDFLGDSWGILFSHPETSLLCAPQNWPVLLKSPMSLRNVSQDDRSLCGLSGGPSRVEQGRNGL</sequence>
<dbReference type="InterPro" id="IPR036249">
    <property type="entry name" value="Thioredoxin-like_sf"/>
</dbReference>
<name>A0AAW0N7Q4_9GOBI</name>
<dbReference type="EMBL" id="JBBPFD010000018">
    <property type="protein sequence ID" value="KAK7889336.1"/>
    <property type="molecule type" value="Genomic_DNA"/>
</dbReference>
<proteinExistence type="predicted"/>
<keyword evidence="2" id="KW-1185">Reference proteome</keyword>
<protein>
    <submittedName>
        <fullName evidence="1">Uncharacterized protein</fullName>
    </submittedName>
</protein>
<organism evidence="1 2">
    <name type="scientific">Mugilogobius chulae</name>
    <name type="common">yellowstripe goby</name>
    <dbReference type="NCBI Taxonomy" id="88201"/>
    <lineage>
        <taxon>Eukaryota</taxon>
        <taxon>Metazoa</taxon>
        <taxon>Chordata</taxon>
        <taxon>Craniata</taxon>
        <taxon>Vertebrata</taxon>
        <taxon>Euteleostomi</taxon>
        <taxon>Actinopterygii</taxon>
        <taxon>Neopterygii</taxon>
        <taxon>Teleostei</taxon>
        <taxon>Neoteleostei</taxon>
        <taxon>Acanthomorphata</taxon>
        <taxon>Gobiaria</taxon>
        <taxon>Gobiiformes</taxon>
        <taxon>Gobioidei</taxon>
        <taxon>Gobiidae</taxon>
        <taxon>Gobionellinae</taxon>
        <taxon>Mugilogobius</taxon>
    </lineage>
</organism>
<evidence type="ECO:0000313" key="1">
    <source>
        <dbReference type="EMBL" id="KAK7889336.1"/>
    </source>
</evidence>
<accession>A0AAW0N7Q4</accession>
<dbReference type="Gene3D" id="3.40.30.10">
    <property type="entry name" value="Glutaredoxin"/>
    <property type="match status" value="1"/>
</dbReference>